<protein>
    <submittedName>
        <fullName evidence="1">Uncharacterized protein</fullName>
    </submittedName>
</protein>
<accession>A0A165BFY1</accession>
<dbReference type="InParanoid" id="A0A165BFY1"/>
<organism evidence="1 2">
    <name type="scientific">Laetiporus sulphureus 93-53</name>
    <dbReference type="NCBI Taxonomy" id="1314785"/>
    <lineage>
        <taxon>Eukaryota</taxon>
        <taxon>Fungi</taxon>
        <taxon>Dikarya</taxon>
        <taxon>Basidiomycota</taxon>
        <taxon>Agaricomycotina</taxon>
        <taxon>Agaricomycetes</taxon>
        <taxon>Polyporales</taxon>
        <taxon>Laetiporus</taxon>
    </lineage>
</organism>
<reference evidence="1 2" key="1">
    <citation type="journal article" date="2016" name="Mol. Biol. Evol.">
        <title>Comparative Genomics of Early-Diverging Mushroom-Forming Fungi Provides Insights into the Origins of Lignocellulose Decay Capabilities.</title>
        <authorList>
            <person name="Nagy L.G."/>
            <person name="Riley R."/>
            <person name="Tritt A."/>
            <person name="Adam C."/>
            <person name="Daum C."/>
            <person name="Floudas D."/>
            <person name="Sun H."/>
            <person name="Yadav J.S."/>
            <person name="Pangilinan J."/>
            <person name="Larsson K.H."/>
            <person name="Matsuura K."/>
            <person name="Barry K."/>
            <person name="Labutti K."/>
            <person name="Kuo R."/>
            <person name="Ohm R.A."/>
            <person name="Bhattacharya S.S."/>
            <person name="Shirouzu T."/>
            <person name="Yoshinaga Y."/>
            <person name="Martin F.M."/>
            <person name="Grigoriev I.V."/>
            <person name="Hibbett D.S."/>
        </authorList>
    </citation>
    <scope>NUCLEOTIDE SEQUENCE [LARGE SCALE GENOMIC DNA]</scope>
    <source>
        <strain evidence="1 2">93-53</strain>
    </source>
</reference>
<dbReference type="RefSeq" id="XP_040758715.1">
    <property type="nucleotide sequence ID" value="XM_040902701.1"/>
</dbReference>
<dbReference type="Proteomes" id="UP000076871">
    <property type="component" value="Unassembled WGS sequence"/>
</dbReference>
<proteinExistence type="predicted"/>
<dbReference type="GeneID" id="63819732"/>
<keyword evidence="2" id="KW-1185">Reference proteome</keyword>
<dbReference type="AlphaFoldDB" id="A0A165BFY1"/>
<evidence type="ECO:0000313" key="1">
    <source>
        <dbReference type="EMBL" id="KZT00975.1"/>
    </source>
</evidence>
<sequence>MPCRKRAVEVSWKDAQCMVKAVSMSAERVEVKLPRPTCCPSCIPARCLFNEASRFIKTPSNQDTFYVKLRSHIGNEASFHIERLQCNDTPFSVNMPPESRRYTLSDMAPTWQVILRNRTVISLLRRVKLPCTGRNEFENPIITTNTHLAATSTR</sequence>
<evidence type="ECO:0000313" key="2">
    <source>
        <dbReference type="Proteomes" id="UP000076871"/>
    </source>
</evidence>
<dbReference type="EMBL" id="KV427672">
    <property type="protein sequence ID" value="KZT00975.1"/>
    <property type="molecule type" value="Genomic_DNA"/>
</dbReference>
<name>A0A165BFY1_9APHY</name>
<gene>
    <name evidence="1" type="ORF">LAESUDRAFT_499794</name>
</gene>